<accession>A0A6U2F8N5</accession>
<dbReference type="PROSITE" id="PS51685">
    <property type="entry name" value="SAM_MT_ERG6_SMT"/>
    <property type="match status" value="1"/>
</dbReference>
<dbReference type="EC" id="2.1.1.-" evidence="6"/>
<evidence type="ECO:0000256" key="6">
    <source>
        <dbReference type="RuleBase" id="RU362025"/>
    </source>
</evidence>
<dbReference type="InterPro" id="IPR013705">
    <property type="entry name" value="Sterol_MeTrfase_C"/>
</dbReference>
<evidence type="ECO:0000313" key="8">
    <source>
        <dbReference type="EMBL" id="CAD8967086.1"/>
    </source>
</evidence>
<evidence type="ECO:0000256" key="5">
    <source>
        <dbReference type="PROSITE-ProRule" id="PRU01022"/>
    </source>
</evidence>
<evidence type="ECO:0000256" key="4">
    <source>
        <dbReference type="ARBA" id="ARBA00038188"/>
    </source>
</evidence>
<evidence type="ECO:0000259" key="7">
    <source>
        <dbReference type="PROSITE" id="PS51685"/>
    </source>
</evidence>
<dbReference type="Pfam" id="PF08498">
    <property type="entry name" value="Sterol_MT_C"/>
    <property type="match status" value="1"/>
</dbReference>
<feature type="domain" description="SAM-dependent methyltransferase Erg6/SMT-type" evidence="7">
    <location>
        <begin position="120"/>
        <end position="411"/>
    </location>
</feature>
<reference evidence="8" key="1">
    <citation type="submission" date="2021-01" db="EMBL/GenBank/DDBJ databases">
        <authorList>
            <person name="Corre E."/>
            <person name="Pelletier E."/>
            <person name="Niang G."/>
            <person name="Scheremetjew M."/>
            <person name="Finn R."/>
            <person name="Kale V."/>
            <person name="Holt S."/>
            <person name="Cochrane G."/>
            <person name="Meng A."/>
            <person name="Brown T."/>
            <person name="Cohen L."/>
        </authorList>
    </citation>
    <scope>NUCLEOTIDE SEQUENCE</scope>
    <source>
        <strain evidence="8">CCMP644</strain>
    </source>
</reference>
<sequence length="415" mass="45902">MSLQATLLGGAAAASYLKYVGKVPLSASDVSALPLDGKIAAYTVVGSGLVLGANFLEYLVYGPNGSGPISRVVDFIHTALGQENRRKIVVNDWIEEYNRLHKAEDASERNSMYASLVNHYYELATLFYEVGWCPSFHFAYRMLGESFSESIRRHEYYLAGFLGLAPGSKVLDVGCGIGGPYRNIARFTKWDITGVTINEYQVNRANTLCKQQGLDKVCRSVQGDFMKLSTMFPKESFDGVYAIEATCHAPERRGVYGEIFKVMKPGAIFACYEWCLTDKYDGSALHKKYKKQIEEGDGLPDLCHTSEVSAALKDCGFEVLHTRDMASDANQDTPWYITMTAGYNPLSQRFQFNPFGMFITVWGLRLLEFLFLVPSGTSKVQIMLQQAALGLAGGGVTGCFTPMYLTVCRKPGGKK</sequence>
<dbReference type="Pfam" id="PF08241">
    <property type="entry name" value="Methyltransf_11"/>
    <property type="match status" value="1"/>
</dbReference>
<dbReference type="CDD" id="cd02440">
    <property type="entry name" value="AdoMet_MTases"/>
    <property type="match status" value="1"/>
</dbReference>
<dbReference type="PANTHER" id="PTHR44068:SF1">
    <property type="entry name" value="HYPOTHETICAL LOC100005854"/>
    <property type="match status" value="1"/>
</dbReference>
<dbReference type="GO" id="GO:0016126">
    <property type="term" value="P:sterol biosynthetic process"/>
    <property type="evidence" value="ECO:0007669"/>
    <property type="project" value="TreeGrafter"/>
</dbReference>
<dbReference type="PANTHER" id="PTHR44068">
    <property type="entry name" value="ZGC:194242"/>
    <property type="match status" value="1"/>
</dbReference>
<gene>
    <name evidence="8" type="ORF">HAND00432_LOCUS18343</name>
</gene>
<dbReference type="InterPro" id="IPR030384">
    <property type="entry name" value="MeTrfase_SMT"/>
</dbReference>
<dbReference type="GO" id="GO:0032259">
    <property type="term" value="P:methylation"/>
    <property type="evidence" value="ECO:0007669"/>
    <property type="project" value="UniProtKB-KW"/>
</dbReference>
<dbReference type="Gene3D" id="3.40.50.150">
    <property type="entry name" value="Vaccinia Virus protein VP39"/>
    <property type="match status" value="1"/>
</dbReference>
<dbReference type="GO" id="GO:0005783">
    <property type="term" value="C:endoplasmic reticulum"/>
    <property type="evidence" value="ECO:0007669"/>
    <property type="project" value="TreeGrafter"/>
</dbReference>
<name>A0A6U2F8N5_HEMAN</name>
<keyword evidence="1 5" id="KW-0489">Methyltransferase</keyword>
<dbReference type="GO" id="GO:0003838">
    <property type="term" value="F:sterol 24-C-methyltransferase activity"/>
    <property type="evidence" value="ECO:0007669"/>
    <property type="project" value="TreeGrafter"/>
</dbReference>
<dbReference type="InterPro" id="IPR050447">
    <property type="entry name" value="Erg6_SMT_methyltransf"/>
</dbReference>
<proteinExistence type="inferred from homology"/>
<dbReference type="InterPro" id="IPR029063">
    <property type="entry name" value="SAM-dependent_MTases_sf"/>
</dbReference>
<evidence type="ECO:0000256" key="1">
    <source>
        <dbReference type="ARBA" id="ARBA00022603"/>
    </source>
</evidence>
<dbReference type="AlphaFoldDB" id="A0A6U2F8N5"/>
<dbReference type="InterPro" id="IPR013216">
    <property type="entry name" value="Methyltransf_11"/>
</dbReference>
<protein>
    <recommendedName>
        <fullName evidence="6">Methyltransferase</fullName>
        <ecNumber evidence="6">2.1.1.-</ecNumber>
    </recommendedName>
</protein>
<comment type="similarity">
    <text evidence="4 5 6">Belongs to the class I-like SAM-binding methyltransferase superfamily. Erg6/SMT family.</text>
</comment>
<dbReference type="EMBL" id="HBFX01030437">
    <property type="protein sequence ID" value="CAD8967086.1"/>
    <property type="molecule type" value="Transcribed_RNA"/>
</dbReference>
<organism evidence="8">
    <name type="scientific">Hemiselmis andersenii</name>
    <name type="common">Cryptophyte alga</name>
    <dbReference type="NCBI Taxonomy" id="464988"/>
    <lineage>
        <taxon>Eukaryota</taxon>
        <taxon>Cryptophyceae</taxon>
        <taxon>Cryptomonadales</taxon>
        <taxon>Hemiselmidaceae</taxon>
        <taxon>Hemiselmis</taxon>
    </lineage>
</organism>
<evidence type="ECO:0000256" key="2">
    <source>
        <dbReference type="ARBA" id="ARBA00022679"/>
    </source>
</evidence>
<evidence type="ECO:0000256" key="3">
    <source>
        <dbReference type="ARBA" id="ARBA00022691"/>
    </source>
</evidence>
<dbReference type="SUPFAM" id="SSF53335">
    <property type="entry name" value="S-adenosyl-L-methionine-dependent methyltransferases"/>
    <property type="match status" value="1"/>
</dbReference>
<keyword evidence="2 5" id="KW-0808">Transferase</keyword>
<keyword evidence="3 5" id="KW-0949">S-adenosyl-L-methionine</keyword>